<dbReference type="AlphaFoldDB" id="A0A0M6WY11"/>
<dbReference type="RefSeq" id="WP_155514893.1">
    <property type="nucleotide sequence ID" value="NZ_CVRQ01000079.1"/>
</dbReference>
<sequence>MRQHEKQEDMSLSQILEDIHDRICDEYCKWPSQYPLTTDDEAYNRMGEEHCDTCPVRRLT</sequence>
<protein>
    <submittedName>
        <fullName evidence="1">Uncharacterized protein</fullName>
    </submittedName>
</protein>
<organism evidence="1 2">
    <name type="scientific">Agathobacter rectalis</name>
    <dbReference type="NCBI Taxonomy" id="39491"/>
    <lineage>
        <taxon>Bacteria</taxon>
        <taxon>Bacillati</taxon>
        <taxon>Bacillota</taxon>
        <taxon>Clostridia</taxon>
        <taxon>Lachnospirales</taxon>
        <taxon>Lachnospiraceae</taxon>
        <taxon>Agathobacter</taxon>
    </lineage>
</organism>
<dbReference type="Proteomes" id="UP000049472">
    <property type="component" value="Unassembled WGS sequence"/>
</dbReference>
<accession>A0A0M6WY11</accession>
<evidence type="ECO:0000313" key="2">
    <source>
        <dbReference type="Proteomes" id="UP000049472"/>
    </source>
</evidence>
<dbReference type="EMBL" id="CVRQ01000079">
    <property type="protein sequence ID" value="CRL42581.1"/>
    <property type="molecule type" value="Genomic_DNA"/>
</dbReference>
<reference evidence="2" key="1">
    <citation type="submission" date="2015-05" db="EMBL/GenBank/DDBJ databases">
        <authorList>
            <consortium name="Pathogen Informatics"/>
        </authorList>
    </citation>
    <scope>NUCLEOTIDE SEQUENCE [LARGE SCALE GENOMIC DNA]</scope>
    <source>
        <strain evidence="2">T1-815</strain>
    </source>
</reference>
<gene>
    <name evidence="1" type="ORF">T1815_28581</name>
</gene>
<evidence type="ECO:0000313" key="1">
    <source>
        <dbReference type="EMBL" id="CRL42581.1"/>
    </source>
</evidence>
<keyword evidence="2" id="KW-1185">Reference proteome</keyword>
<proteinExistence type="predicted"/>
<name>A0A0M6WY11_9FIRM</name>